<dbReference type="AlphaFoldDB" id="X0UMC2"/>
<sequence length="165" mass="19393">MSRINEYLDMVKIARDRDSISIGSSFDRSIYLAFDLVLHQQLNPWDIDLVNFSSMYLKKAQEEKIDLITAGRIIYMAWKVLHMQSDNLVVHMEAKQDEEHDFGWEDIPTGAWFESDDGYSYTNLVMKNPDPPLEEPLRRDSKRKITLIELLDAFDQARKDAEEYQ</sequence>
<dbReference type="EMBL" id="BARS01018001">
    <property type="protein sequence ID" value="GAF89650.1"/>
    <property type="molecule type" value="Genomic_DNA"/>
</dbReference>
<organism evidence="1">
    <name type="scientific">marine sediment metagenome</name>
    <dbReference type="NCBI Taxonomy" id="412755"/>
    <lineage>
        <taxon>unclassified sequences</taxon>
        <taxon>metagenomes</taxon>
        <taxon>ecological metagenomes</taxon>
    </lineage>
</organism>
<comment type="caution">
    <text evidence="1">The sequence shown here is derived from an EMBL/GenBank/DDBJ whole genome shotgun (WGS) entry which is preliminary data.</text>
</comment>
<feature type="non-terminal residue" evidence="1">
    <location>
        <position position="165"/>
    </location>
</feature>
<proteinExistence type="predicted"/>
<evidence type="ECO:0000313" key="1">
    <source>
        <dbReference type="EMBL" id="GAF89650.1"/>
    </source>
</evidence>
<name>X0UMC2_9ZZZZ</name>
<accession>X0UMC2</accession>
<reference evidence="1" key="1">
    <citation type="journal article" date="2014" name="Front. Microbiol.">
        <title>High frequency of phylogenetically diverse reductive dehalogenase-homologous genes in deep subseafloor sedimentary metagenomes.</title>
        <authorList>
            <person name="Kawai M."/>
            <person name="Futagami T."/>
            <person name="Toyoda A."/>
            <person name="Takaki Y."/>
            <person name="Nishi S."/>
            <person name="Hori S."/>
            <person name="Arai W."/>
            <person name="Tsubouchi T."/>
            <person name="Morono Y."/>
            <person name="Uchiyama I."/>
            <person name="Ito T."/>
            <person name="Fujiyama A."/>
            <person name="Inagaki F."/>
            <person name="Takami H."/>
        </authorList>
    </citation>
    <scope>NUCLEOTIDE SEQUENCE</scope>
    <source>
        <strain evidence="1">Expedition CK06-06</strain>
    </source>
</reference>
<gene>
    <name evidence="1" type="ORF">S01H1_29372</name>
</gene>
<protein>
    <submittedName>
        <fullName evidence="1">Uncharacterized protein</fullName>
    </submittedName>
</protein>